<evidence type="ECO:0008006" key="5">
    <source>
        <dbReference type="Google" id="ProtNLM"/>
    </source>
</evidence>
<dbReference type="PANTHER" id="PTHR31013">
    <property type="entry name" value="THAUMATIN FAMILY PROTEIN-RELATED"/>
    <property type="match status" value="1"/>
</dbReference>
<dbReference type="EMBL" id="BTSY01000003">
    <property type="protein sequence ID" value="GMT17206.1"/>
    <property type="molecule type" value="Genomic_DNA"/>
</dbReference>
<feature type="chain" id="PRO_5043966559" description="Thaumatin-like protein" evidence="2">
    <location>
        <begin position="18"/>
        <end position="278"/>
    </location>
</feature>
<feature type="disulfide bond" evidence="1">
    <location>
        <begin position="185"/>
        <end position="194"/>
    </location>
</feature>
<feature type="signal peptide" evidence="2">
    <location>
        <begin position="1"/>
        <end position="17"/>
    </location>
</feature>
<dbReference type="PRINTS" id="PR00347">
    <property type="entry name" value="THAUMATIN"/>
</dbReference>
<dbReference type="SUPFAM" id="SSF49870">
    <property type="entry name" value="Osmotin, thaumatin-like protein"/>
    <property type="match status" value="1"/>
</dbReference>
<feature type="disulfide bond" evidence="1">
    <location>
        <begin position="89"/>
        <end position="95"/>
    </location>
</feature>
<proteinExistence type="predicted"/>
<dbReference type="PANTHER" id="PTHR31013:SF12">
    <property type="entry name" value="PATHOGENESIS-RELATED PROTEIN 5-LIKE"/>
    <property type="match status" value="1"/>
</dbReference>
<dbReference type="AlphaFoldDB" id="A0AAV5VBY7"/>
<name>A0AAV5VBY7_9BILA</name>
<dbReference type="Gene3D" id="2.60.110.10">
    <property type="entry name" value="Thaumatin"/>
    <property type="match status" value="1"/>
</dbReference>
<organism evidence="3 4">
    <name type="scientific">Pristionchus fissidentatus</name>
    <dbReference type="NCBI Taxonomy" id="1538716"/>
    <lineage>
        <taxon>Eukaryota</taxon>
        <taxon>Metazoa</taxon>
        <taxon>Ecdysozoa</taxon>
        <taxon>Nematoda</taxon>
        <taxon>Chromadorea</taxon>
        <taxon>Rhabditida</taxon>
        <taxon>Rhabditina</taxon>
        <taxon>Diplogasteromorpha</taxon>
        <taxon>Diplogasteroidea</taxon>
        <taxon>Neodiplogasteridae</taxon>
        <taxon>Pristionchus</taxon>
    </lineage>
</organism>
<evidence type="ECO:0000256" key="2">
    <source>
        <dbReference type="SAM" id="SignalP"/>
    </source>
</evidence>
<evidence type="ECO:0000256" key="1">
    <source>
        <dbReference type="PIRSR" id="PIRSR002703-1"/>
    </source>
</evidence>
<keyword evidence="1" id="KW-1015">Disulfide bond</keyword>
<feature type="disulfide bond" evidence="1">
    <location>
        <begin position="78"/>
        <end position="84"/>
    </location>
</feature>
<gene>
    <name evidence="3" type="ORF">PFISCL1PPCAC_8503</name>
</gene>
<keyword evidence="4" id="KW-1185">Reference proteome</keyword>
<feature type="disulfide bond" evidence="1">
    <location>
        <begin position="166"/>
        <end position="181"/>
    </location>
</feature>
<feature type="disulfide bond" evidence="1">
    <location>
        <begin position="150"/>
        <end position="263"/>
    </location>
</feature>
<evidence type="ECO:0000313" key="4">
    <source>
        <dbReference type="Proteomes" id="UP001432322"/>
    </source>
</evidence>
<dbReference type="InterPro" id="IPR037176">
    <property type="entry name" value="Osmotin/thaumatin-like_sf"/>
</dbReference>
<feature type="disulfide bond" evidence="1">
    <location>
        <begin position="195"/>
        <end position="205"/>
    </location>
</feature>
<dbReference type="Proteomes" id="UP001432322">
    <property type="component" value="Unassembled WGS sequence"/>
</dbReference>
<dbReference type="Pfam" id="PF00314">
    <property type="entry name" value="Thaumatin"/>
    <property type="match status" value="1"/>
</dbReference>
<dbReference type="PROSITE" id="PS51367">
    <property type="entry name" value="THAUMATIN_2"/>
    <property type="match status" value="1"/>
</dbReference>
<keyword evidence="2" id="KW-0732">Signal</keyword>
<reference evidence="3" key="1">
    <citation type="submission" date="2023-10" db="EMBL/GenBank/DDBJ databases">
        <title>Genome assembly of Pristionchus species.</title>
        <authorList>
            <person name="Yoshida K."/>
            <person name="Sommer R.J."/>
        </authorList>
    </citation>
    <scope>NUCLEOTIDE SEQUENCE</scope>
    <source>
        <strain evidence="3">RS5133</strain>
    </source>
</reference>
<protein>
    <recommendedName>
        <fullName evidence="5">Thaumatin-like protein</fullName>
    </recommendedName>
</protein>
<feature type="disulfide bond" evidence="1">
    <location>
        <begin position="156"/>
        <end position="246"/>
    </location>
</feature>
<dbReference type="SMART" id="SM00205">
    <property type="entry name" value="THN"/>
    <property type="match status" value="1"/>
</dbReference>
<dbReference type="PIRSF" id="PIRSF002703">
    <property type="entry name" value="Thaumatin"/>
    <property type="match status" value="1"/>
</dbReference>
<feature type="disulfide bond" evidence="1">
    <location>
        <begin position="32"/>
        <end position="278"/>
    </location>
</feature>
<evidence type="ECO:0000313" key="3">
    <source>
        <dbReference type="EMBL" id="GMT17206.1"/>
    </source>
</evidence>
<accession>A0AAV5VBY7</accession>
<sequence length="278" mass="29981">MFATVAVLSVSVIVAAAECGLGEACIEVYNKCQFPIWPGIQGSTLVEGGGFYLAAGQIKTIGVPNGWSDGQIWARTGCDGNFNCDTGFCGNKLKCEGRGGEPPVSLAEFNLTGAGGQDSYHVSMFDGYNLPVLIVVVEGTYRTNGGQYDCKVAGGCLKNLANKYVCPPELRVVKKGMIVGCKSACLAYNTDQYCCRGAHSTSQTCSSADWTRNYHALFKVAKCGLIVTSARHSTWLRPFQVFLDACPNVHSYVNDCHESTLFCRGIEHPSPTYRVQFC</sequence>
<comment type="caution">
    <text evidence="3">The sequence shown here is derived from an EMBL/GenBank/DDBJ whole genome shotgun (WGS) entry which is preliminary data.</text>
</comment>
<dbReference type="InterPro" id="IPR001938">
    <property type="entry name" value="Thaumatin"/>
</dbReference>